<sequence length="69" mass="7832">MLRFPRSPKRGGPYASDGWHAAIRGLVTTCYAFVKESLDKLETHVKLIHNLVQTILVDSLPNLFMNHRA</sequence>
<organism evidence="1 2">
    <name type="scientific">Paenibacillus silvae</name>
    <dbReference type="NCBI Taxonomy" id="1325358"/>
    <lineage>
        <taxon>Bacteria</taxon>
        <taxon>Bacillati</taxon>
        <taxon>Bacillota</taxon>
        <taxon>Bacilli</taxon>
        <taxon>Bacillales</taxon>
        <taxon>Paenibacillaceae</taxon>
        <taxon>Paenibacillus</taxon>
    </lineage>
</organism>
<reference evidence="2" key="1">
    <citation type="journal article" date="2019" name="Int. J. Syst. Evol. Microbiol.">
        <title>The Global Catalogue of Microorganisms (GCM) 10K type strain sequencing project: providing services to taxonomists for standard genome sequencing and annotation.</title>
        <authorList>
            <consortium name="The Broad Institute Genomics Platform"/>
            <consortium name="The Broad Institute Genome Sequencing Center for Infectious Disease"/>
            <person name="Wu L."/>
            <person name="Ma J."/>
        </authorList>
    </citation>
    <scope>NUCLEOTIDE SEQUENCE [LARGE SCALE GENOMIC DNA]</scope>
    <source>
        <strain evidence="2">CGMCC 1.12770</strain>
    </source>
</reference>
<name>A0ABQ1ZJS0_9BACL</name>
<evidence type="ECO:0000313" key="2">
    <source>
        <dbReference type="Proteomes" id="UP000652153"/>
    </source>
</evidence>
<comment type="caution">
    <text evidence="1">The sequence shown here is derived from an EMBL/GenBank/DDBJ whole genome shotgun (WGS) entry which is preliminary data.</text>
</comment>
<dbReference type="EMBL" id="BMFU01000009">
    <property type="protein sequence ID" value="GGH66430.1"/>
    <property type="molecule type" value="Genomic_DNA"/>
</dbReference>
<protein>
    <submittedName>
        <fullName evidence="1">Uncharacterized protein</fullName>
    </submittedName>
</protein>
<dbReference type="Proteomes" id="UP000652153">
    <property type="component" value="Unassembled WGS sequence"/>
</dbReference>
<evidence type="ECO:0000313" key="1">
    <source>
        <dbReference type="EMBL" id="GGH66430.1"/>
    </source>
</evidence>
<accession>A0ABQ1ZJS0</accession>
<keyword evidence="2" id="KW-1185">Reference proteome</keyword>
<proteinExistence type="predicted"/>
<gene>
    <name evidence="1" type="ORF">GCM10008014_46830</name>
</gene>